<organism evidence="8 9">
    <name type="scientific">Ceratopteris richardii</name>
    <name type="common">Triangle waterfern</name>
    <dbReference type="NCBI Taxonomy" id="49495"/>
    <lineage>
        <taxon>Eukaryota</taxon>
        <taxon>Viridiplantae</taxon>
        <taxon>Streptophyta</taxon>
        <taxon>Embryophyta</taxon>
        <taxon>Tracheophyta</taxon>
        <taxon>Polypodiopsida</taxon>
        <taxon>Polypodiidae</taxon>
        <taxon>Polypodiales</taxon>
        <taxon>Pteridineae</taxon>
        <taxon>Pteridaceae</taxon>
        <taxon>Parkerioideae</taxon>
        <taxon>Ceratopteris</taxon>
    </lineage>
</organism>
<keyword evidence="3" id="KW-0029">Amino-acid transport</keyword>
<feature type="transmembrane region" description="Helical" evidence="6">
    <location>
        <begin position="143"/>
        <end position="161"/>
    </location>
</feature>
<keyword evidence="9" id="KW-1185">Reference proteome</keyword>
<feature type="transmembrane region" description="Helical" evidence="6">
    <location>
        <begin position="56"/>
        <end position="78"/>
    </location>
</feature>
<dbReference type="Pfam" id="PF01490">
    <property type="entry name" value="Aa_trans"/>
    <property type="match status" value="1"/>
</dbReference>
<reference evidence="8" key="1">
    <citation type="submission" date="2021-08" db="EMBL/GenBank/DDBJ databases">
        <title>WGS assembly of Ceratopteris richardii.</title>
        <authorList>
            <person name="Marchant D.B."/>
            <person name="Chen G."/>
            <person name="Jenkins J."/>
            <person name="Shu S."/>
            <person name="Leebens-Mack J."/>
            <person name="Grimwood J."/>
            <person name="Schmutz J."/>
            <person name="Soltis P."/>
            <person name="Soltis D."/>
            <person name="Chen Z.-H."/>
        </authorList>
    </citation>
    <scope>NUCLEOTIDE SEQUENCE</scope>
    <source>
        <strain evidence="8">Whitten #5841</strain>
        <tissue evidence="8">Leaf</tissue>
    </source>
</reference>
<accession>A0A8T2S3B6</accession>
<proteinExistence type="predicted"/>
<dbReference type="GO" id="GO:0015179">
    <property type="term" value="F:L-amino acid transmembrane transporter activity"/>
    <property type="evidence" value="ECO:0007669"/>
    <property type="project" value="TreeGrafter"/>
</dbReference>
<dbReference type="PANTHER" id="PTHR22950">
    <property type="entry name" value="AMINO ACID TRANSPORTER"/>
    <property type="match status" value="1"/>
</dbReference>
<feature type="domain" description="Amino acid transporter transmembrane" evidence="7">
    <location>
        <begin position="25"/>
        <end position="332"/>
    </location>
</feature>
<name>A0A8T2S3B6_CERRI</name>
<feature type="transmembrane region" description="Helical" evidence="6">
    <location>
        <begin position="168"/>
        <end position="187"/>
    </location>
</feature>
<evidence type="ECO:0000256" key="2">
    <source>
        <dbReference type="ARBA" id="ARBA00022692"/>
    </source>
</evidence>
<feature type="transmembrane region" description="Helical" evidence="6">
    <location>
        <begin position="207"/>
        <end position="230"/>
    </location>
</feature>
<protein>
    <recommendedName>
        <fullName evidence="7">Amino acid transporter transmembrane domain-containing protein</fullName>
    </recommendedName>
</protein>
<feature type="transmembrane region" description="Helical" evidence="6">
    <location>
        <begin position="31"/>
        <end position="50"/>
    </location>
</feature>
<evidence type="ECO:0000256" key="4">
    <source>
        <dbReference type="ARBA" id="ARBA00022989"/>
    </source>
</evidence>
<gene>
    <name evidence="8" type="ORF">KP509_22G007200</name>
</gene>
<keyword evidence="2 6" id="KW-0812">Transmembrane</keyword>
<evidence type="ECO:0000259" key="7">
    <source>
        <dbReference type="Pfam" id="PF01490"/>
    </source>
</evidence>
<evidence type="ECO:0000256" key="3">
    <source>
        <dbReference type="ARBA" id="ARBA00022970"/>
    </source>
</evidence>
<evidence type="ECO:0000313" key="8">
    <source>
        <dbReference type="EMBL" id="KAH7306338.1"/>
    </source>
</evidence>
<dbReference type="AlphaFoldDB" id="A0A8T2S3B6"/>
<comment type="subcellular location">
    <subcellularLocation>
        <location evidence="1">Membrane</location>
        <topology evidence="1">Multi-pass membrane protein</topology>
    </subcellularLocation>
</comment>
<dbReference type="GO" id="GO:0005774">
    <property type="term" value="C:vacuolar membrane"/>
    <property type="evidence" value="ECO:0007669"/>
    <property type="project" value="TreeGrafter"/>
</dbReference>
<evidence type="ECO:0000256" key="5">
    <source>
        <dbReference type="ARBA" id="ARBA00023136"/>
    </source>
</evidence>
<evidence type="ECO:0000313" key="9">
    <source>
        <dbReference type="Proteomes" id="UP000825935"/>
    </source>
</evidence>
<keyword evidence="3" id="KW-0813">Transport</keyword>
<dbReference type="Proteomes" id="UP000825935">
    <property type="component" value="Chromosome 22"/>
</dbReference>
<feature type="transmembrane region" description="Helical" evidence="6">
    <location>
        <begin position="110"/>
        <end position="131"/>
    </location>
</feature>
<dbReference type="EMBL" id="CM035427">
    <property type="protein sequence ID" value="KAH7306338.1"/>
    <property type="molecule type" value="Genomic_DNA"/>
</dbReference>
<evidence type="ECO:0000256" key="1">
    <source>
        <dbReference type="ARBA" id="ARBA00004141"/>
    </source>
</evidence>
<comment type="caution">
    <text evidence="8">The sequence shown here is derived from an EMBL/GenBank/DDBJ whole genome shotgun (WGS) entry which is preliminary data.</text>
</comment>
<dbReference type="InterPro" id="IPR013057">
    <property type="entry name" value="AA_transpt_TM"/>
</dbReference>
<dbReference type="OrthoDB" id="1684102at2759"/>
<keyword evidence="5 6" id="KW-0472">Membrane</keyword>
<feature type="transmembrane region" description="Helical" evidence="6">
    <location>
        <begin position="242"/>
        <end position="264"/>
    </location>
</feature>
<evidence type="ECO:0000256" key="6">
    <source>
        <dbReference type="SAM" id="Phobius"/>
    </source>
</evidence>
<sequence length="428" mass="47124">MAAFAKVKVDDSRPLLLPERSKLGGASVTRTFGNVIVSIIGTGVLGLPYTFHVSGWVSGILAILSSAVLSYYCMLLLVSSRNLLEERGCNNILTYGDLGSHAYGHIGQTLVDVMVLISQIGCCVAYLIFIGQNLSSIFMNNTGMQSLFICIILPMQILLAFVRSLSGLAPFSILADICNVLAMGVVIKDDLGSLQGVDGAVAFKNWSGIPFALGIAVFSYEGFGMTLALEASMKKPHLFPRVLAQAFVLITLLYIAFGLIGYLAFGDGTKDIITLNLPNDWSTIVVKAGLCIALAFTFPVMMYPVHEMVESKLVACSFYQRKIATQPVYDRLLLNGVIGHDRYVGCFTTLHYFSVFGALHFSVLVTLMSKRLIRDQNQATAMSDNCFCRYRDAIRVLYQDYSQFLLLLWHSPARAKLHLKCFLREAMY</sequence>
<feature type="transmembrane region" description="Helical" evidence="6">
    <location>
        <begin position="284"/>
        <end position="303"/>
    </location>
</feature>
<keyword evidence="4 6" id="KW-1133">Transmembrane helix</keyword>
<dbReference type="PANTHER" id="PTHR22950:SF349">
    <property type="entry name" value="AMINO ACID TRANSPORTER TRANSMEMBRANE DOMAIN-CONTAINING PROTEIN"/>
    <property type="match status" value="1"/>
</dbReference>